<dbReference type="Proteomes" id="UP000198534">
    <property type="component" value="Unassembled WGS sequence"/>
</dbReference>
<evidence type="ECO:0000256" key="1">
    <source>
        <dbReference type="ARBA" id="ARBA00022603"/>
    </source>
</evidence>
<protein>
    <submittedName>
        <fullName evidence="3">SAM-dependent methyltransferase, MidA family</fullName>
    </submittedName>
</protein>
<dbReference type="PANTHER" id="PTHR12049:SF7">
    <property type="entry name" value="PROTEIN ARGININE METHYLTRANSFERASE NDUFAF7, MITOCHONDRIAL"/>
    <property type="match status" value="1"/>
</dbReference>
<dbReference type="RefSeq" id="WP_091734829.1">
    <property type="nucleotide sequence ID" value="NZ_FNNQ01000001.1"/>
</dbReference>
<keyword evidence="1 3" id="KW-0489">Methyltransferase</keyword>
<dbReference type="SUPFAM" id="SSF53335">
    <property type="entry name" value="S-adenosyl-L-methionine-dependent methyltransferases"/>
    <property type="match status" value="1"/>
</dbReference>
<dbReference type="OrthoDB" id="9794208at2"/>
<proteinExistence type="predicted"/>
<sequence>MGQELLQSIVAEVTQSKHGRIPFARFMELALYHPEYGYYQTDWQKTGRRGDFFTSPQVGDLFGLTIGRGILILAESFPPDQPWLVVEVGGGDGRLMEGIVKAIEGKGNAVQPTIGMIETSLYHRHLQQERLSGVSLPVQWVSRLEELPQGQPTIVVSNELLDALPFHRFRWRDGEWLEIWVGWDETTSRLIEVEGSLSNEGFLPMLKDRMGDRIPDEGSETEISLVGRDWIQSMGTWIEQGYLLTVDYGGTDEELCSPLRKVGTARGFQAHQMVRDLLISPGEVDITADVSFTLLQSWGEEVGFLPLWYGKQSRFLLEVGILEEISPVVSTDPFSKEAKRIRSLRQLALPGGMGDSYQVLLQGKGVACPEKALIAGDKFVGIWS</sequence>
<dbReference type="Gene3D" id="3.40.50.12710">
    <property type="match status" value="1"/>
</dbReference>
<dbReference type="Pfam" id="PF02636">
    <property type="entry name" value="Methyltransf_28"/>
    <property type="match status" value="1"/>
</dbReference>
<accession>A0A1H2QHJ9</accession>
<dbReference type="InterPro" id="IPR029063">
    <property type="entry name" value="SAM-dependent_MTases_sf"/>
</dbReference>
<evidence type="ECO:0000313" key="3">
    <source>
        <dbReference type="EMBL" id="SDW06410.1"/>
    </source>
</evidence>
<dbReference type="GO" id="GO:0032259">
    <property type="term" value="P:methylation"/>
    <property type="evidence" value="ECO:0007669"/>
    <property type="project" value="UniProtKB-KW"/>
</dbReference>
<dbReference type="EMBL" id="FNNQ01000001">
    <property type="protein sequence ID" value="SDW06410.1"/>
    <property type="molecule type" value="Genomic_DNA"/>
</dbReference>
<dbReference type="GO" id="GO:0035243">
    <property type="term" value="F:protein-arginine omega-N symmetric methyltransferase activity"/>
    <property type="evidence" value="ECO:0007669"/>
    <property type="project" value="TreeGrafter"/>
</dbReference>
<name>A0A1H2QHJ9_9BACL</name>
<dbReference type="PANTHER" id="PTHR12049">
    <property type="entry name" value="PROTEIN ARGININE METHYLTRANSFERASE NDUFAF7, MITOCHONDRIAL"/>
    <property type="match status" value="1"/>
</dbReference>
<reference evidence="3 4" key="1">
    <citation type="submission" date="2016-10" db="EMBL/GenBank/DDBJ databases">
        <authorList>
            <person name="de Groot N.N."/>
        </authorList>
    </citation>
    <scope>NUCLEOTIDE SEQUENCE [LARGE SCALE GENOMIC DNA]</scope>
    <source>
        <strain evidence="3 4">DSM 45610</strain>
    </source>
</reference>
<dbReference type="AlphaFoldDB" id="A0A1H2QHJ9"/>
<keyword evidence="2 3" id="KW-0808">Transferase</keyword>
<evidence type="ECO:0000313" key="4">
    <source>
        <dbReference type="Proteomes" id="UP000198534"/>
    </source>
</evidence>
<evidence type="ECO:0000256" key="2">
    <source>
        <dbReference type="ARBA" id="ARBA00022679"/>
    </source>
</evidence>
<keyword evidence="4" id="KW-1185">Reference proteome</keyword>
<dbReference type="STRING" id="1048340.SAMN05444487_101219"/>
<dbReference type="InterPro" id="IPR038375">
    <property type="entry name" value="NDUFAF7_sf"/>
</dbReference>
<dbReference type="InterPro" id="IPR003788">
    <property type="entry name" value="NDUFAF7"/>
</dbReference>
<organism evidence="3 4">
    <name type="scientific">Marininema mesophilum</name>
    <dbReference type="NCBI Taxonomy" id="1048340"/>
    <lineage>
        <taxon>Bacteria</taxon>
        <taxon>Bacillati</taxon>
        <taxon>Bacillota</taxon>
        <taxon>Bacilli</taxon>
        <taxon>Bacillales</taxon>
        <taxon>Thermoactinomycetaceae</taxon>
        <taxon>Marininema</taxon>
    </lineage>
</organism>
<gene>
    <name evidence="3" type="ORF">SAMN05444487_101219</name>
</gene>